<name>A0A1Y1XXY8_9FUNG</name>
<keyword evidence="1" id="KW-0732">Signal</keyword>
<gene>
    <name evidence="2" type="ORF">K493DRAFT_317857</name>
</gene>
<dbReference type="EMBL" id="MCFE01000372">
    <property type="protein sequence ID" value="ORX90612.1"/>
    <property type="molecule type" value="Genomic_DNA"/>
</dbReference>
<feature type="signal peptide" evidence="1">
    <location>
        <begin position="1"/>
        <end position="24"/>
    </location>
</feature>
<dbReference type="InParanoid" id="A0A1Y1XXY8"/>
<evidence type="ECO:0000313" key="3">
    <source>
        <dbReference type="Proteomes" id="UP000193498"/>
    </source>
</evidence>
<keyword evidence="3" id="KW-1185">Reference proteome</keyword>
<comment type="caution">
    <text evidence="2">The sequence shown here is derived from an EMBL/GenBank/DDBJ whole genome shotgun (WGS) entry which is preliminary data.</text>
</comment>
<dbReference type="PROSITE" id="PS51257">
    <property type="entry name" value="PROKAR_LIPOPROTEIN"/>
    <property type="match status" value="1"/>
</dbReference>
<proteinExistence type="predicted"/>
<accession>A0A1Y1XXY8</accession>
<evidence type="ECO:0000256" key="1">
    <source>
        <dbReference type="SAM" id="SignalP"/>
    </source>
</evidence>
<organism evidence="2 3">
    <name type="scientific">Basidiobolus meristosporus CBS 931.73</name>
    <dbReference type="NCBI Taxonomy" id="1314790"/>
    <lineage>
        <taxon>Eukaryota</taxon>
        <taxon>Fungi</taxon>
        <taxon>Fungi incertae sedis</taxon>
        <taxon>Zoopagomycota</taxon>
        <taxon>Entomophthoromycotina</taxon>
        <taxon>Basidiobolomycetes</taxon>
        <taxon>Basidiobolales</taxon>
        <taxon>Basidiobolaceae</taxon>
        <taxon>Basidiobolus</taxon>
    </lineage>
</organism>
<protein>
    <submittedName>
        <fullName evidence="2">Uncharacterized protein</fullName>
    </submittedName>
</protein>
<sequence length="99" mass="11102">MLKYILFTILTVSSFSCGLPVGRASPHQGSNSLSVQDEPTYRVIPMSIEEIDALTALQLAEDDALYTNQLMDAEDDEDYDHTYINDYNTYLAMVEDPST</sequence>
<reference evidence="2 3" key="1">
    <citation type="submission" date="2016-07" db="EMBL/GenBank/DDBJ databases">
        <title>Pervasive Adenine N6-methylation of Active Genes in Fungi.</title>
        <authorList>
            <consortium name="DOE Joint Genome Institute"/>
            <person name="Mondo S.J."/>
            <person name="Dannebaum R.O."/>
            <person name="Kuo R.C."/>
            <person name="Labutti K."/>
            <person name="Haridas S."/>
            <person name="Kuo A."/>
            <person name="Salamov A."/>
            <person name="Ahrendt S.R."/>
            <person name="Lipzen A."/>
            <person name="Sullivan W."/>
            <person name="Andreopoulos W.B."/>
            <person name="Clum A."/>
            <person name="Lindquist E."/>
            <person name="Daum C."/>
            <person name="Ramamoorthy G.K."/>
            <person name="Gryganskyi A."/>
            <person name="Culley D."/>
            <person name="Magnuson J.K."/>
            <person name="James T.Y."/>
            <person name="O'Malley M.A."/>
            <person name="Stajich J.E."/>
            <person name="Spatafora J.W."/>
            <person name="Visel A."/>
            <person name="Grigoriev I.V."/>
        </authorList>
    </citation>
    <scope>NUCLEOTIDE SEQUENCE [LARGE SCALE GENOMIC DNA]</scope>
    <source>
        <strain evidence="2 3">CBS 931.73</strain>
    </source>
</reference>
<evidence type="ECO:0000313" key="2">
    <source>
        <dbReference type="EMBL" id="ORX90612.1"/>
    </source>
</evidence>
<feature type="chain" id="PRO_5012553451" evidence="1">
    <location>
        <begin position="25"/>
        <end position="99"/>
    </location>
</feature>
<dbReference type="AlphaFoldDB" id="A0A1Y1XXY8"/>
<dbReference type="Proteomes" id="UP000193498">
    <property type="component" value="Unassembled WGS sequence"/>
</dbReference>